<accession>A0A9W9XJF0</accession>
<evidence type="ECO:0000313" key="3">
    <source>
        <dbReference type="Proteomes" id="UP001149954"/>
    </source>
</evidence>
<dbReference type="Proteomes" id="UP001149954">
    <property type="component" value="Unassembled WGS sequence"/>
</dbReference>
<feature type="transmembrane region" description="Helical" evidence="1">
    <location>
        <begin position="227"/>
        <end position="254"/>
    </location>
</feature>
<name>A0A9W9XJF0_9EURO</name>
<evidence type="ECO:0000313" key="2">
    <source>
        <dbReference type="EMBL" id="KAJ5493933.1"/>
    </source>
</evidence>
<feature type="transmembrane region" description="Helical" evidence="1">
    <location>
        <begin position="6"/>
        <end position="27"/>
    </location>
</feature>
<reference evidence="2" key="1">
    <citation type="submission" date="2022-12" db="EMBL/GenBank/DDBJ databases">
        <authorList>
            <person name="Petersen C."/>
        </authorList>
    </citation>
    <scope>NUCLEOTIDE SEQUENCE</scope>
    <source>
        <strain evidence="2">IBT 29495</strain>
    </source>
</reference>
<keyword evidence="1" id="KW-0472">Membrane</keyword>
<dbReference type="EMBL" id="JAPWDS010000006">
    <property type="protein sequence ID" value="KAJ5493933.1"/>
    <property type="molecule type" value="Genomic_DNA"/>
</dbReference>
<dbReference type="AlphaFoldDB" id="A0A9W9XJF0"/>
<keyword evidence="1" id="KW-1133">Transmembrane helix</keyword>
<dbReference type="OrthoDB" id="5139341at2759"/>
<comment type="caution">
    <text evidence="2">The sequence shown here is derived from an EMBL/GenBank/DDBJ whole genome shotgun (WGS) entry which is preliminary data.</text>
</comment>
<feature type="transmembrane region" description="Helical" evidence="1">
    <location>
        <begin position="80"/>
        <end position="100"/>
    </location>
</feature>
<reference evidence="2" key="2">
    <citation type="journal article" date="2023" name="IMA Fungus">
        <title>Comparative genomic study of the Penicillium genus elucidates a diverse pangenome and 15 lateral gene transfer events.</title>
        <authorList>
            <person name="Petersen C."/>
            <person name="Sorensen T."/>
            <person name="Nielsen M.R."/>
            <person name="Sondergaard T.E."/>
            <person name="Sorensen J.L."/>
            <person name="Fitzpatrick D.A."/>
            <person name="Frisvad J.C."/>
            <person name="Nielsen K.L."/>
        </authorList>
    </citation>
    <scope>NUCLEOTIDE SEQUENCE</scope>
    <source>
        <strain evidence="2">IBT 29495</strain>
    </source>
</reference>
<organism evidence="2 3">
    <name type="scientific">Penicillium fimorum</name>
    <dbReference type="NCBI Taxonomy" id="1882269"/>
    <lineage>
        <taxon>Eukaryota</taxon>
        <taxon>Fungi</taxon>
        <taxon>Dikarya</taxon>
        <taxon>Ascomycota</taxon>
        <taxon>Pezizomycotina</taxon>
        <taxon>Eurotiomycetes</taxon>
        <taxon>Eurotiomycetidae</taxon>
        <taxon>Eurotiales</taxon>
        <taxon>Aspergillaceae</taxon>
        <taxon>Penicillium</taxon>
    </lineage>
</organism>
<keyword evidence="3" id="KW-1185">Reference proteome</keyword>
<proteinExistence type="predicted"/>
<feature type="transmembrane region" description="Helical" evidence="1">
    <location>
        <begin position="112"/>
        <end position="131"/>
    </location>
</feature>
<evidence type="ECO:0000256" key="1">
    <source>
        <dbReference type="SAM" id="Phobius"/>
    </source>
</evidence>
<feature type="transmembrane region" description="Helical" evidence="1">
    <location>
        <begin position="143"/>
        <end position="172"/>
    </location>
</feature>
<protein>
    <submittedName>
        <fullName evidence="2">Uncharacterized protein</fullName>
    </submittedName>
</protein>
<sequence length="273" mass="30871">MMFTESLIWFRVILLILATISFLPQLLRIRTKQSITGVSPCYILCNLISATEQFTIYFYLLVNEYDPEGGTIFLHTPPSAGDWFSLCHSAVVSLLFLSLYEYPRHLTVDHRVSLCATYVGFLLVSVIPIFIESLWPMEKGLGRAILSAIFGMVHITIFYPIVTALGILAIFCQAREIQKVSFPNVLSVHTLAIQAVVFMLIAVAWIWNLPFDYEEFRGQWGWRTLAMWYSCVGWVIINAFIFGLGQTALVIMALRHPSMANVIQHGETAPLLG</sequence>
<keyword evidence="1" id="KW-0812">Transmembrane</keyword>
<gene>
    <name evidence="2" type="ORF">N7463_010020</name>
</gene>
<feature type="transmembrane region" description="Helical" evidence="1">
    <location>
        <begin position="184"/>
        <end position="207"/>
    </location>
</feature>